<evidence type="ECO:0000256" key="4">
    <source>
        <dbReference type="ARBA" id="ARBA00022676"/>
    </source>
</evidence>
<dbReference type="EMBL" id="LIZX01000023">
    <property type="protein sequence ID" value="KPJ69506.1"/>
    <property type="molecule type" value="Genomic_DNA"/>
</dbReference>
<feature type="domain" description="Glycosyl transferase family 1" evidence="7">
    <location>
        <begin position="211"/>
        <end position="378"/>
    </location>
</feature>
<comment type="similarity">
    <text evidence="1">Belongs to the glycosyltransferase group 1 family. Glycosyltransferase 4 subfamily.</text>
</comment>
<dbReference type="Pfam" id="PF00534">
    <property type="entry name" value="Glycos_transf_1"/>
    <property type="match status" value="1"/>
</dbReference>
<dbReference type="PANTHER" id="PTHR47779:SF1">
    <property type="entry name" value="SYNTHASE (CCG-9), PUTATIVE (AFU_ORTHOLOGUE AFUA_3G12100)-RELATED"/>
    <property type="match status" value="1"/>
</dbReference>
<evidence type="ECO:0000313" key="10">
    <source>
        <dbReference type="Proteomes" id="UP000051861"/>
    </source>
</evidence>
<organism evidence="9 10">
    <name type="scientific">candidate division WOR-1 bacterium DG_54_3</name>
    <dbReference type="NCBI Taxonomy" id="1703775"/>
    <lineage>
        <taxon>Bacteria</taxon>
        <taxon>Bacillati</taxon>
        <taxon>Saganbacteria</taxon>
    </lineage>
</organism>
<comment type="caution">
    <text evidence="9">The sequence shown here is derived from an EMBL/GenBank/DDBJ whole genome shotgun (WGS) entry which is preliminary data.</text>
</comment>
<evidence type="ECO:0000256" key="6">
    <source>
        <dbReference type="ARBA" id="ARBA00023277"/>
    </source>
</evidence>
<reference evidence="9 10" key="1">
    <citation type="journal article" date="2015" name="Microbiome">
        <title>Genomic resolution of linkages in carbon, nitrogen, and sulfur cycling among widespread estuary sediment bacteria.</title>
        <authorList>
            <person name="Baker B.J."/>
            <person name="Lazar C.S."/>
            <person name="Teske A.P."/>
            <person name="Dick G.J."/>
        </authorList>
    </citation>
    <scope>NUCLEOTIDE SEQUENCE [LARGE SCALE GENOMIC DNA]</scope>
    <source>
        <strain evidence="9">DG_54_3</strain>
    </source>
</reference>
<feature type="domain" description="Trehalose synthase N-terminal" evidence="8">
    <location>
        <begin position="36"/>
        <end position="178"/>
    </location>
</feature>
<dbReference type="SUPFAM" id="SSF53756">
    <property type="entry name" value="UDP-Glycosyltransferase/glycogen phosphorylase"/>
    <property type="match status" value="1"/>
</dbReference>
<evidence type="ECO:0000256" key="5">
    <source>
        <dbReference type="ARBA" id="ARBA00022679"/>
    </source>
</evidence>
<accession>A0A0S7Y430</accession>
<dbReference type="Proteomes" id="UP000051861">
    <property type="component" value="Unassembled WGS sequence"/>
</dbReference>
<proteinExistence type="inferred from homology"/>
<dbReference type="PATRIC" id="fig|1703775.3.peg.826"/>
<keyword evidence="5 9" id="KW-0808">Transferase</keyword>
<protein>
    <submittedName>
        <fullName evidence="9">Glycosyl transferase family 1</fullName>
    </submittedName>
</protein>
<gene>
    <name evidence="9" type="ORF">AMJ44_03675</name>
</gene>
<dbReference type="GO" id="GO:0016757">
    <property type="term" value="F:glycosyltransferase activity"/>
    <property type="evidence" value="ECO:0007669"/>
    <property type="project" value="UniProtKB-KW"/>
</dbReference>
<evidence type="ECO:0000256" key="1">
    <source>
        <dbReference type="ARBA" id="ARBA00009481"/>
    </source>
</evidence>
<evidence type="ECO:0000313" key="9">
    <source>
        <dbReference type="EMBL" id="KPJ69506.1"/>
    </source>
</evidence>
<sequence>MAPKITLSDYAKIIRLQNLEEIRLLAEKLQGKTVKMVNSTAVGGGVAEMLHRTVPLFNELGLNVKWEVIKGSGSFFNVTKSFHNALHGKEEEISDEMLKVYQEANEENAKEMSFDEEFIVIHDPQPAALIRAKEKSSAKWIWRCHIDTSHPQPRIWDFLVKYINKYDASIFSAPSFAKELPIPQYMIYPAIDPFAEKNRELSEKEINSVLDKFGIPNDKPIVTQISRFDYLKDPLGVLETYHLVKRSTDCRFIYAGGTASDDPESAKVLHELQDKASQEKDFHILLLPPFSDFEVNAIQRASSIILQKSLREGFGLTVTEALWKAKPVVAMAVGGIPLQIIHNFTGILVHSIEGAAYQIRYLLNNPKVAKMLGEYGKEHVREKFLLTRNLRNYLLLLVTLEHPGENIIQI</sequence>
<comment type="subunit">
    <text evidence="2">Homodimer.</text>
</comment>
<evidence type="ECO:0000256" key="2">
    <source>
        <dbReference type="ARBA" id="ARBA00011738"/>
    </source>
</evidence>
<dbReference type="GO" id="GO:0006006">
    <property type="term" value="P:glucose metabolic process"/>
    <property type="evidence" value="ECO:0007669"/>
    <property type="project" value="UniProtKB-KW"/>
</dbReference>
<evidence type="ECO:0000256" key="3">
    <source>
        <dbReference type="ARBA" id="ARBA00022526"/>
    </source>
</evidence>
<keyword evidence="6" id="KW-0119">Carbohydrate metabolism</keyword>
<dbReference type="Gene3D" id="3.40.50.2000">
    <property type="entry name" value="Glycogen Phosphorylase B"/>
    <property type="match status" value="2"/>
</dbReference>
<dbReference type="InterPro" id="IPR052078">
    <property type="entry name" value="Trehalose_Metab_GTase"/>
</dbReference>
<keyword evidence="4" id="KW-0328">Glycosyltransferase</keyword>
<keyword evidence="3" id="KW-0313">Glucose metabolism</keyword>
<evidence type="ECO:0000259" key="8">
    <source>
        <dbReference type="Pfam" id="PF21269"/>
    </source>
</evidence>
<name>A0A0S7Y430_UNCSA</name>
<dbReference type="InterPro" id="IPR049438">
    <property type="entry name" value="TreT_GT1"/>
</dbReference>
<evidence type="ECO:0000259" key="7">
    <source>
        <dbReference type="Pfam" id="PF00534"/>
    </source>
</evidence>
<dbReference type="InterPro" id="IPR001296">
    <property type="entry name" value="Glyco_trans_1"/>
</dbReference>
<dbReference type="AlphaFoldDB" id="A0A0S7Y430"/>
<dbReference type="Pfam" id="PF21269">
    <property type="entry name" value="TreT_GT1"/>
    <property type="match status" value="1"/>
</dbReference>
<dbReference type="PANTHER" id="PTHR47779">
    <property type="entry name" value="SYNTHASE (CCG-9), PUTATIVE (AFU_ORTHOLOGUE AFUA_3G12100)-RELATED"/>
    <property type="match status" value="1"/>
</dbReference>